<keyword evidence="1" id="KW-0812">Transmembrane</keyword>
<keyword evidence="1" id="KW-1133">Transmembrane helix</keyword>
<evidence type="ECO:0000313" key="2">
    <source>
        <dbReference type="EMBL" id="NUU84125.1"/>
    </source>
</evidence>
<organism evidence="2">
    <name type="scientific">Populus davidiana</name>
    <dbReference type="NCBI Taxonomy" id="266767"/>
    <lineage>
        <taxon>Eukaryota</taxon>
        <taxon>Viridiplantae</taxon>
        <taxon>Streptophyta</taxon>
        <taxon>Embryophyta</taxon>
        <taxon>Tracheophyta</taxon>
        <taxon>Spermatophyta</taxon>
        <taxon>Magnoliopsida</taxon>
        <taxon>eudicotyledons</taxon>
        <taxon>Gunneridae</taxon>
        <taxon>Pentapetalae</taxon>
        <taxon>rosids</taxon>
        <taxon>fabids</taxon>
        <taxon>Malpighiales</taxon>
        <taxon>Salicaceae</taxon>
        <taxon>Saliceae</taxon>
        <taxon>Populus</taxon>
    </lineage>
</organism>
<keyword evidence="1" id="KW-0472">Membrane</keyword>
<feature type="transmembrane region" description="Helical" evidence="1">
    <location>
        <begin position="81"/>
        <end position="100"/>
    </location>
</feature>
<accession>A0A6M2EL08</accession>
<proteinExistence type="predicted"/>
<name>A0A6M2EL08_9ROSI</name>
<dbReference type="AlphaFoldDB" id="A0A6M2EL08"/>
<sequence length="109" mass="12926">MLLDEILIRFFTQPACWQNSAVIFEKSYLPHMTSFLAEIWSVYRSLSKESNPIEFASIGLLKLQILNFEWAKVNIGRLRDLTLKDVISMIFLFLFFLHYISKKVWMLAF</sequence>
<dbReference type="EMBL" id="GILB01003792">
    <property type="protein sequence ID" value="NUU84125.1"/>
    <property type="molecule type" value="Transcribed_RNA"/>
</dbReference>
<reference evidence="2" key="1">
    <citation type="submission" date="2020-03" db="EMBL/GenBank/DDBJ databases">
        <authorList>
            <person name="Zhang R."/>
        </authorList>
    </citation>
    <scope>NUCLEOTIDE SEQUENCE</scope>
</reference>
<protein>
    <submittedName>
        <fullName evidence="2">Uncharacterized protein</fullName>
    </submittedName>
</protein>
<evidence type="ECO:0000256" key="1">
    <source>
        <dbReference type="SAM" id="Phobius"/>
    </source>
</evidence>